<dbReference type="EMBL" id="JACTAM010002123">
    <property type="protein sequence ID" value="KAI2645904.1"/>
    <property type="molecule type" value="Genomic_DNA"/>
</dbReference>
<evidence type="ECO:0000313" key="2">
    <source>
        <dbReference type="Proteomes" id="UP000830375"/>
    </source>
</evidence>
<sequence>MASVMDPSLMSVRAASIPVTSVPSSPTIIDCAPEASSVHKSTPVPPVVTTPSAEPPKGWRPLTNSQPVLSWLWRPSLNSLPILSQLKRLSMYSLPVLTQLWRPSLNFLPVLSWQQRPPLNLGPALNWPRRPSLLTFIQGLLLIM</sequence>
<evidence type="ECO:0000313" key="1">
    <source>
        <dbReference type="EMBL" id="KAI2645904.1"/>
    </source>
</evidence>
<dbReference type="Proteomes" id="UP000830375">
    <property type="component" value="Unassembled WGS sequence"/>
</dbReference>
<comment type="caution">
    <text evidence="1">The sequence shown here is derived from an EMBL/GenBank/DDBJ whole genome shotgun (WGS) entry which is preliminary data.</text>
</comment>
<organism evidence="1 2">
    <name type="scientific">Labeo rohita</name>
    <name type="common">Indian major carp</name>
    <name type="synonym">Cyprinus rohita</name>
    <dbReference type="NCBI Taxonomy" id="84645"/>
    <lineage>
        <taxon>Eukaryota</taxon>
        <taxon>Metazoa</taxon>
        <taxon>Chordata</taxon>
        <taxon>Craniata</taxon>
        <taxon>Vertebrata</taxon>
        <taxon>Euteleostomi</taxon>
        <taxon>Actinopterygii</taxon>
        <taxon>Neopterygii</taxon>
        <taxon>Teleostei</taxon>
        <taxon>Ostariophysi</taxon>
        <taxon>Cypriniformes</taxon>
        <taxon>Cyprinidae</taxon>
        <taxon>Labeoninae</taxon>
        <taxon>Labeonini</taxon>
        <taxon>Labeo</taxon>
    </lineage>
</organism>
<gene>
    <name evidence="1" type="ORF">H4Q32_025246</name>
</gene>
<protein>
    <submittedName>
        <fullName evidence="1">Levansucrase</fullName>
    </submittedName>
</protein>
<keyword evidence="2" id="KW-1185">Reference proteome</keyword>
<proteinExistence type="predicted"/>
<reference evidence="1 2" key="1">
    <citation type="submission" date="2022-01" db="EMBL/GenBank/DDBJ databases">
        <title>A high-quality chromosome-level genome assembly of rohu carp, Labeo rohita.</title>
        <authorList>
            <person name="Arick M.A. II"/>
            <person name="Hsu C.-Y."/>
            <person name="Magbanua Z."/>
            <person name="Pechanova O."/>
            <person name="Grover C."/>
            <person name="Miller E."/>
            <person name="Thrash A."/>
            <person name="Ezzel L."/>
            <person name="Alam S."/>
            <person name="Benzie J."/>
            <person name="Hamilton M."/>
            <person name="Karsi A."/>
            <person name="Lawrence M.L."/>
            <person name="Peterson D.G."/>
        </authorList>
    </citation>
    <scope>NUCLEOTIDE SEQUENCE [LARGE SCALE GENOMIC DNA]</scope>
    <source>
        <strain evidence="2">BAU-BD-2019</strain>
        <tissue evidence="1">Blood</tissue>
    </source>
</reference>
<name>A0ABQ8L6A0_LABRO</name>
<accession>A0ABQ8L6A0</accession>